<reference evidence="7 8" key="1">
    <citation type="journal article" date="2014" name="Antonie Van Leeuwenhoek">
        <title>Hyphomonas beringensis sp. nov. and Hyphomonas chukchiensis sp. nov., isolated from surface seawater of the Bering Sea and Chukchi Sea.</title>
        <authorList>
            <person name="Li C."/>
            <person name="Lai Q."/>
            <person name="Li G."/>
            <person name="Dong C."/>
            <person name="Wang J."/>
            <person name="Liao Y."/>
            <person name="Shao Z."/>
        </authorList>
    </citation>
    <scope>NUCLEOTIDE SEQUENCE [LARGE SCALE GENOMIC DNA]</scope>
    <source>
        <strain evidence="7 8">SCH89</strain>
    </source>
</reference>
<evidence type="ECO:0000256" key="2">
    <source>
        <dbReference type="ARBA" id="ARBA00022692"/>
    </source>
</evidence>
<dbReference type="PANTHER" id="PTHR36985:SF1">
    <property type="entry name" value="TRANSLOCATION AND ASSEMBLY MODULE SUBUNIT TAMB"/>
    <property type="match status" value="1"/>
</dbReference>
<comment type="subcellular location">
    <subcellularLocation>
        <location evidence="1">Membrane</location>
        <topology evidence="1">Single-pass membrane protein</topology>
    </subcellularLocation>
</comment>
<evidence type="ECO:0000256" key="5">
    <source>
        <dbReference type="SAM" id="Phobius"/>
    </source>
</evidence>
<dbReference type="Proteomes" id="UP000024942">
    <property type="component" value="Unassembled WGS sequence"/>
</dbReference>
<dbReference type="EMBL" id="ARYL01000016">
    <property type="protein sequence ID" value="KDA02177.1"/>
    <property type="molecule type" value="Genomic_DNA"/>
</dbReference>
<keyword evidence="4 5" id="KW-0472">Membrane</keyword>
<evidence type="ECO:0000256" key="4">
    <source>
        <dbReference type="ARBA" id="ARBA00023136"/>
    </source>
</evidence>
<dbReference type="GO" id="GO:0005886">
    <property type="term" value="C:plasma membrane"/>
    <property type="evidence" value="ECO:0007669"/>
    <property type="project" value="InterPro"/>
</dbReference>
<dbReference type="GO" id="GO:0009306">
    <property type="term" value="P:protein secretion"/>
    <property type="evidence" value="ECO:0007669"/>
    <property type="project" value="InterPro"/>
</dbReference>
<feature type="transmembrane region" description="Helical" evidence="5">
    <location>
        <begin position="20"/>
        <end position="38"/>
    </location>
</feature>
<accession>A0A059G5P7</accession>
<evidence type="ECO:0000256" key="1">
    <source>
        <dbReference type="ARBA" id="ARBA00004167"/>
    </source>
</evidence>
<dbReference type="PATRIC" id="fig|1280953.3.peg.2310"/>
<evidence type="ECO:0000259" key="6">
    <source>
        <dbReference type="Pfam" id="PF04357"/>
    </source>
</evidence>
<dbReference type="RefSeq" id="WP_035538645.1">
    <property type="nucleotide sequence ID" value="NZ_ARYL01000016.1"/>
</dbReference>
<evidence type="ECO:0000256" key="3">
    <source>
        <dbReference type="ARBA" id="ARBA00022989"/>
    </source>
</evidence>
<sequence length="1368" mass="142083">MKYLRATWAFIRRRPLMSGAGGIVTLLLVVILGARLWINSDGGRAFVLSQIDGREIGSLGTISAEGLTGDPLNRMHLNHLTIADSDGIWLEANDVRLKWTPRALFSRKVELNLASAGEISISRRPQTGSRESSGGGGWSIELDDLYIGKLALAEGVAGPAASFSVAGAFTRGKDSILTAKLDITPIEGLGDRFKIDARRDAAGQFNLNAEGAAPAGGTFATLLHLKDGQDASLTASVDGTLEEGDGFLQFQIAGEDAASMTAKVLDGRLTANADVNALSLPLPETVQTLLGSDARFVLGADIKKNIASFDLSASMASGLLTAKGEADTETRKLNGPAAVTLKFTGLPDLAGLDANLSLDGTLKMEGNVPSYTGQANLVALDGTDLPFRQLSGPVTVSVEPDRIPFQADLIGEGILAGNDTVTGLLGKQPHLVASGAYARDTGVLTLAPSALTLPEGKVSASGTLATKARTLDIRGTLDQALRSLPGSFGGRAAGTFRVHGQLSSPSIETSLTGQSFSGLPDSVQPLIGPAPKVNASLKIDGKAIRIAKATLDSAGLQLKGDGVYRIGGNSALAFDFDQTAPLEISGNTFDLGTGKISLAGPSDALVVDLKSSSGTFHVASRDMEDVATTATVTLAGDRISGPVRLTGSFAGEALDVTADFTRADGDMVIDNISGNYGPLALAGRTEINKAGDLIVAINADGDGLTTEDIRVKSLRANASIIKEGDAPMSLVVQAQGSGARLKNGVKLDTFSADIKNNKDGYDFRASLVSTQESFPFDFTFSGKANLSGDAPEGTFSLSGTALGEKLNTPQPARWRLGDQPDLNGQLDLLGGDIKASLSGSGETATLAVDVNAVDFGALFALANLGEVDARLNGHGEFKPIGLSPSGSFAFSATSPVPGLDTSLSLDMTGQLNAKVFKLNARSNYGKDLVLVADAVLPVKPSATSLVSLDREQKLSGQATLKGDLGALQSAALAYGHDIGGRIDALATLKGSLAAPTYQAKATISNGIYEFGATGMRLTGIALDAAYDDQTFTVQGTGRGADNGTVSVNGSLGKDRTRVEADLTRLLVYDRDGDIARLSGKVTVTEDDDGRLAEGKLVVDEARVSLDNLPSSGPKAIDVRWTDDDPSASDASKIRQSLRLNLDIDAARRVFVTGRGLDSEWALNLTATGTASNVNLRGEATMVRGSLDLAGRPFVFDSGKITFDGPVDSARIAVDAERSVNGFVARVQVSGKPSNPVFELSSTPDLPQDEILSRLLFGRSSIDLSPVEAAQLASSIAKLSGRGGGFDPAGQLQSALGLDRLSIGSNDAGNAELGVGQYLSDDVYLQLNAAGASGSSVEVEWEPADHVSVTSETTSTGENKLSIRWKKDY</sequence>
<keyword evidence="3 5" id="KW-1133">Transmembrane helix</keyword>
<dbReference type="InterPro" id="IPR007452">
    <property type="entry name" value="TamB_C"/>
</dbReference>
<proteinExistence type="predicted"/>
<gene>
    <name evidence="7" type="ORF">HOC_11458</name>
</gene>
<keyword evidence="8" id="KW-1185">Reference proteome</keyword>
<dbReference type="PANTHER" id="PTHR36985">
    <property type="entry name" value="TRANSLOCATION AND ASSEMBLY MODULE SUBUNIT TAMB"/>
    <property type="match status" value="1"/>
</dbReference>
<feature type="domain" description="Translocation and assembly module TamB C-terminal" evidence="6">
    <location>
        <begin position="1037"/>
        <end position="1368"/>
    </location>
</feature>
<keyword evidence="2 5" id="KW-0812">Transmembrane</keyword>
<dbReference type="Pfam" id="PF04357">
    <property type="entry name" value="TamB"/>
    <property type="match status" value="1"/>
</dbReference>
<dbReference type="eggNOG" id="COG2911">
    <property type="taxonomic scope" value="Bacteria"/>
</dbReference>
<name>A0A059G5P7_9PROT</name>
<dbReference type="STRING" id="1280953.HOC_11458"/>
<comment type="caution">
    <text evidence="7">The sequence shown here is derived from an EMBL/GenBank/DDBJ whole genome shotgun (WGS) entry which is preliminary data.</text>
</comment>
<dbReference type="OrthoDB" id="7784409at2"/>
<evidence type="ECO:0000313" key="8">
    <source>
        <dbReference type="Proteomes" id="UP000024942"/>
    </source>
</evidence>
<organism evidence="7 8">
    <name type="scientific">Hyphomonas oceanitis SCH89</name>
    <dbReference type="NCBI Taxonomy" id="1280953"/>
    <lineage>
        <taxon>Bacteria</taxon>
        <taxon>Pseudomonadati</taxon>
        <taxon>Pseudomonadota</taxon>
        <taxon>Alphaproteobacteria</taxon>
        <taxon>Hyphomonadales</taxon>
        <taxon>Hyphomonadaceae</taxon>
        <taxon>Hyphomonas</taxon>
    </lineage>
</organism>
<evidence type="ECO:0000313" key="7">
    <source>
        <dbReference type="EMBL" id="KDA02177.1"/>
    </source>
</evidence>
<protein>
    <recommendedName>
        <fullName evidence="6">Translocation and assembly module TamB C-terminal domain-containing protein</fullName>
    </recommendedName>
</protein>